<gene>
    <name evidence="1" type="ORF">DMH04_51930</name>
</gene>
<accession>A0A428Y9C1</accession>
<evidence type="ECO:0000313" key="1">
    <source>
        <dbReference type="EMBL" id="RSM64102.1"/>
    </source>
</evidence>
<reference evidence="1 2" key="1">
    <citation type="submission" date="2018-05" db="EMBL/GenBank/DDBJ databases">
        <title>Evolution of GPA BGCs.</title>
        <authorList>
            <person name="Waglechner N."/>
            <person name="Wright G.D."/>
        </authorList>
    </citation>
    <scope>NUCLEOTIDE SEQUENCE [LARGE SCALE GENOMIC DNA]</scope>
    <source>
        <strain evidence="1 2">A82846</strain>
    </source>
</reference>
<sequence>MKNNTFSGSSCFLSIAEVAWILGVDNSHVCRDIRVGILPVVRRRNRLLIPAHALAHLADGNTP</sequence>
<dbReference type="Proteomes" id="UP000287547">
    <property type="component" value="Unassembled WGS sequence"/>
</dbReference>
<dbReference type="EMBL" id="QHKI01000100">
    <property type="protein sequence ID" value="RSM64102.1"/>
    <property type="molecule type" value="Genomic_DNA"/>
</dbReference>
<dbReference type="AlphaFoldDB" id="A0A428Y9C1"/>
<proteinExistence type="predicted"/>
<protein>
    <submittedName>
        <fullName evidence="1">Helix-turn-helix domain-containing protein</fullName>
    </submittedName>
</protein>
<organism evidence="1 2">
    <name type="scientific">Kibdelosporangium aridum</name>
    <dbReference type="NCBI Taxonomy" id="2030"/>
    <lineage>
        <taxon>Bacteria</taxon>
        <taxon>Bacillati</taxon>
        <taxon>Actinomycetota</taxon>
        <taxon>Actinomycetes</taxon>
        <taxon>Pseudonocardiales</taxon>
        <taxon>Pseudonocardiaceae</taxon>
        <taxon>Kibdelosporangium</taxon>
    </lineage>
</organism>
<name>A0A428Y9C1_KIBAR</name>
<evidence type="ECO:0000313" key="2">
    <source>
        <dbReference type="Proteomes" id="UP000287547"/>
    </source>
</evidence>
<dbReference type="OrthoDB" id="3699088at2"/>
<comment type="caution">
    <text evidence="1">The sequence shown here is derived from an EMBL/GenBank/DDBJ whole genome shotgun (WGS) entry which is preliminary data.</text>
</comment>